<keyword evidence="9" id="KW-0739">Sodium transport</keyword>
<organism evidence="12 13">
    <name type="scientific">Adineta steineri</name>
    <dbReference type="NCBI Taxonomy" id="433720"/>
    <lineage>
        <taxon>Eukaryota</taxon>
        <taxon>Metazoa</taxon>
        <taxon>Spiralia</taxon>
        <taxon>Gnathifera</taxon>
        <taxon>Rotifera</taxon>
        <taxon>Eurotatoria</taxon>
        <taxon>Bdelloidea</taxon>
        <taxon>Adinetida</taxon>
        <taxon>Adinetidae</taxon>
        <taxon>Adineta</taxon>
    </lineage>
</organism>
<evidence type="ECO:0000313" key="12">
    <source>
        <dbReference type="EMBL" id="CAF3831615.1"/>
    </source>
</evidence>
<dbReference type="InterPro" id="IPR014710">
    <property type="entry name" value="RmlC-like_jellyroll"/>
</dbReference>
<feature type="transmembrane region" description="Helical" evidence="10">
    <location>
        <begin position="224"/>
        <end position="245"/>
    </location>
</feature>
<reference evidence="12" key="1">
    <citation type="submission" date="2021-02" db="EMBL/GenBank/DDBJ databases">
        <authorList>
            <person name="Nowell W R."/>
        </authorList>
    </citation>
    <scope>NUCLEOTIDE SEQUENCE</scope>
</reference>
<dbReference type="Gene3D" id="2.60.120.10">
    <property type="entry name" value="Jelly Rolls"/>
    <property type="match status" value="1"/>
</dbReference>
<accession>A0A819DCW8</accession>
<evidence type="ECO:0000256" key="6">
    <source>
        <dbReference type="ARBA" id="ARBA00023053"/>
    </source>
</evidence>
<evidence type="ECO:0000256" key="3">
    <source>
        <dbReference type="ARBA" id="ARBA00022475"/>
    </source>
</evidence>
<feature type="transmembrane region" description="Helical" evidence="10">
    <location>
        <begin position="149"/>
        <end position="170"/>
    </location>
</feature>
<dbReference type="GO" id="GO:0098719">
    <property type="term" value="P:sodium ion import across plasma membrane"/>
    <property type="evidence" value="ECO:0007669"/>
    <property type="project" value="TreeGrafter"/>
</dbReference>
<dbReference type="AlphaFoldDB" id="A0A819DCW8"/>
<dbReference type="CDD" id="cd00038">
    <property type="entry name" value="CAP_ED"/>
    <property type="match status" value="1"/>
</dbReference>
<name>A0A819DCW8_9BILA</name>
<dbReference type="InterPro" id="IPR000595">
    <property type="entry name" value="cNMP-bd_dom"/>
</dbReference>
<evidence type="ECO:0000256" key="5">
    <source>
        <dbReference type="ARBA" id="ARBA00022989"/>
    </source>
</evidence>
<feature type="transmembrane region" description="Helical" evidence="10">
    <location>
        <begin position="265"/>
        <end position="288"/>
    </location>
</feature>
<feature type="transmembrane region" description="Helical" evidence="10">
    <location>
        <begin position="309"/>
        <end position="327"/>
    </location>
</feature>
<feature type="transmembrane region" description="Helical" evidence="10">
    <location>
        <begin position="384"/>
        <end position="406"/>
    </location>
</feature>
<feature type="transmembrane region" description="Helical" evidence="10">
    <location>
        <begin position="118"/>
        <end position="143"/>
    </location>
</feature>
<evidence type="ECO:0000256" key="10">
    <source>
        <dbReference type="SAM" id="Phobius"/>
    </source>
</evidence>
<keyword evidence="2" id="KW-0813">Transport</keyword>
<dbReference type="PANTHER" id="PTHR10110">
    <property type="entry name" value="SODIUM/HYDROGEN EXCHANGER"/>
    <property type="match status" value="1"/>
</dbReference>
<keyword evidence="3" id="KW-1003">Cell membrane</keyword>
<dbReference type="PROSITE" id="PS50042">
    <property type="entry name" value="CNMP_BINDING_3"/>
    <property type="match status" value="1"/>
</dbReference>
<comment type="subcellular location">
    <subcellularLocation>
        <location evidence="1">Cell membrane</location>
        <topology evidence="1">Multi-pass membrane protein</topology>
    </subcellularLocation>
</comment>
<evidence type="ECO:0000256" key="9">
    <source>
        <dbReference type="ARBA" id="ARBA00023201"/>
    </source>
</evidence>
<dbReference type="InterPro" id="IPR006153">
    <property type="entry name" value="Cation/H_exchanger_TM"/>
</dbReference>
<protein>
    <recommendedName>
        <fullName evidence="11">Cyclic nucleotide-binding domain-containing protein</fullName>
    </recommendedName>
</protein>
<gene>
    <name evidence="12" type="ORF">OKA104_LOCUS20327</name>
</gene>
<dbReference type="InterPro" id="IPR018422">
    <property type="entry name" value="Cation/H_exchanger_CPA1"/>
</dbReference>
<feature type="transmembrane region" description="Helical" evidence="10">
    <location>
        <begin position="626"/>
        <end position="653"/>
    </location>
</feature>
<dbReference type="PANTHER" id="PTHR10110:SF86">
    <property type="entry name" value="SODIUM_HYDROGEN EXCHANGER 7"/>
    <property type="match status" value="1"/>
</dbReference>
<dbReference type="Gene3D" id="6.10.140.1330">
    <property type="match status" value="1"/>
</dbReference>
<dbReference type="SUPFAM" id="SSF51206">
    <property type="entry name" value="cAMP-binding domain-like"/>
    <property type="match status" value="1"/>
</dbReference>
<evidence type="ECO:0000256" key="2">
    <source>
        <dbReference type="ARBA" id="ARBA00022448"/>
    </source>
</evidence>
<feature type="transmembrane region" description="Helical" evidence="10">
    <location>
        <begin position="418"/>
        <end position="443"/>
    </location>
</feature>
<dbReference type="GO" id="GO:0005886">
    <property type="term" value="C:plasma membrane"/>
    <property type="evidence" value="ECO:0007669"/>
    <property type="project" value="UniProtKB-SubCell"/>
</dbReference>
<dbReference type="GO" id="GO:0051453">
    <property type="term" value="P:regulation of intracellular pH"/>
    <property type="evidence" value="ECO:0007669"/>
    <property type="project" value="TreeGrafter"/>
</dbReference>
<evidence type="ECO:0000256" key="1">
    <source>
        <dbReference type="ARBA" id="ARBA00004651"/>
    </source>
</evidence>
<proteinExistence type="predicted"/>
<keyword evidence="8 10" id="KW-0472">Membrane</keyword>
<comment type="caution">
    <text evidence="12">The sequence shown here is derived from an EMBL/GenBank/DDBJ whole genome shotgun (WGS) entry which is preliminary data.</text>
</comment>
<evidence type="ECO:0000256" key="7">
    <source>
        <dbReference type="ARBA" id="ARBA00023065"/>
    </source>
</evidence>
<dbReference type="Pfam" id="PF00027">
    <property type="entry name" value="cNMP_binding"/>
    <property type="match status" value="1"/>
</dbReference>
<feature type="transmembrane region" description="Helical" evidence="10">
    <location>
        <begin position="81"/>
        <end position="106"/>
    </location>
</feature>
<evidence type="ECO:0000313" key="13">
    <source>
        <dbReference type="Proteomes" id="UP000663881"/>
    </source>
</evidence>
<sequence length="1113" mass="130133">MDMRIKSYLCNKSNIHAADDDDDEDEHHAPYMLMFLFFILFIGCLFKTMFSSLRIPYTSLIIFLGFIGGILFNIFSKDDTFVTITTTTSPDLLVAIFLPTLIFESAYRTEYHAFMKSLYSILLISIIGYFLSLFSISIMYKYLFIFQQWTFVQCLLMGIIVSTTRPVTLIRQADYGKTKRLSIILEGEAVINNSLAIILFNSIKSFVVNDQTSHSKVEFFKTTAIALVGGIGLGCIAGILEIISLPYFYDDPISEVTITIAIPYMLYWLCEQVYCSGAVAIVILGLLLSNYKTAISSEATIFMEKFWDMLALIANTIIYLLAALTVVELIKPNAQNSLEYNTILFEIGLAIINYLLCYFFRIIIIIILTLCTKLCRFYHLSWKECLLITWGGFKGSVCLILALALVGEFRLTKNSSKFQYQILIHTIIIVFLSSCINSTYSLLLKILNFTTMSQTKYLYMTQCVDSLYALVQEKIRLLKKNKYLANADWNFIERNFYIENPHINNSNSQQIQYKDLYDEARIRILNIQKTSFWRQYRDYEISTQAVRILSSLCDFAIDRKDQYISIDQLKYYYKPRTFDFIWKYLEKLVKKIHTCIRNDWRKYHKVPENKWRLFYYNILKHKRFNWFITLVILLNVTLAIIRSIIIIIIIQIFRFSRMIEYITANLNILLERIANRYVTLSLELCKAYIISQDDVLSKLYRIIEIDQIRNHFSTDSIKRRDEIINELTCIQSEHPNVSASVKTSAAIQILLNYSKNMIHHMTSKGLLGENESHQITEDINKRLHTELVPPVSVFPIPLNLLHIFPWLHDPDVLEYVLSRLHVKLFSLNEYIYKINNDTQALFFITAGYVEIIRNTSKYHDALSIEKYSNENENFYRLLHAPGDILGHIDLLNGQKYTETCKCITNTLVWYLKSNDLIDLIERFNHLRILEKIWHYTAIQLAEFILYEYLNTLPDHATEQERIHIYGHLKRAFLIPESYLIEHNIIYSSHELILIQGQLQNMISSLIYTGPCFIQIEFGQCGLKILNISETKILVLRSPHHTYHDEFILSNDLPDLLKHVIYDEKLDILLPRISLKYKHFTSLSNTNESIIETNKKTLLGRFLESLPKFQRRMI</sequence>
<keyword evidence="6" id="KW-0915">Sodium</keyword>
<feature type="transmembrane region" description="Helical" evidence="10">
    <location>
        <begin position="31"/>
        <end position="50"/>
    </location>
</feature>
<dbReference type="GO" id="GO:0015385">
    <property type="term" value="F:sodium:proton antiporter activity"/>
    <property type="evidence" value="ECO:0007669"/>
    <property type="project" value="InterPro"/>
</dbReference>
<dbReference type="EMBL" id="CAJOAY010001352">
    <property type="protein sequence ID" value="CAF3831615.1"/>
    <property type="molecule type" value="Genomic_DNA"/>
</dbReference>
<dbReference type="InterPro" id="IPR018490">
    <property type="entry name" value="cNMP-bd_dom_sf"/>
</dbReference>
<evidence type="ECO:0000259" key="11">
    <source>
        <dbReference type="PROSITE" id="PS50042"/>
    </source>
</evidence>
<dbReference type="GO" id="GO:0015386">
    <property type="term" value="F:potassium:proton antiporter activity"/>
    <property type="evidence" value="ECO:0007669"/>
    <property type="project" value="TreeGrafter"/>
</dbReference>
<evidence type="ECO:0000256" key="4">
    <source>
        <dbReference type="ARBA" id="ARBA00022692"/>
    </source>
</evidence>
<feature type="transmembrane region" description="Helical" evidence="10">
    <location>
        <begin position="347"/>
        <end position="372"/>
    </location>
</feature>
<feature type="transmembrane region" description="Helical" evidence="10">
    <location>
        <begin position="57"/>
        <end position="75"/>
    </location>
</feature>
<dbReference type="Proteomes" id="UP000663881">
    <property type="component" value="Unassembled WGS sequence"/>
</dbReference>
<feature type="domain" description="Cyclic nucleotide-binding" evidence="11">
    <location>
        <begin position="809"/>
        <end position="920"/>
    </location>
</feature>
<keyword evidence="5 10" id="KW-1133">Transmembrane helix</keyword>
<dbReference type="Pfam" id="PF00999">
    <property type="entry name" value="Na_H_Exchanger"/>
    <property type="match status" value="1"/>
</dbReference>
<keyword evidence="7" id="KW-0406">Ion transport</keyword>
<keyword evidence="4 10" id="KW-0812">Transmembrane</keyword>
<evidence type="ECO:0000256" key="8">
    <source>
        <dbReference type="ARBA" id="ARBA00023136"/>
    </source>
</evidence>